<dbReference type="GO" id="GO:0034515">
    <property type="term" value="C:proteasome storage granule"/>
    <property type="evidence" value="ECO:0007669"/>
    <property type="project" value="TreeGrafter"/>
</dbReference>
<evidence type="ECO:0000313" key="3">
    <source>
        <dbReference type="EMBL" id="VVA99925.1"/>
    </source>
</evidence>
<protein>
    <recommendedName>
        <fullName evidence="2">RPN1 N-terminal domain-containing protein</fullName>
    </recommendedName>
</protein>
<dbReference type="InterPro" id="IPR040892">
    <property type="entry name" value="RPN1_N"/>
</dbReference>
<dbReference type="GO" id="GO:0043161">
    <property type="term" value="P:proteasome-mediated ubiquitin-dependent protein catabolic process"/>
    <property type="evidence" value="ECO:0007669"/>
    <property type="project" value="TreeGrafter"/>
</dbReference>
<keyword evidence="4" id="KW-1185">Reference proteome</keyword>
<keyword evidence="1" id="KW-0677">Repeat</keyword>
<dbReference type="GO" id="GO:0005634">
    <property type="term" value="C:nucleus"/>
    <property type="evidence" value="ECO:0007669"/>
    <property type="project" value="TreeGrafter"/>
</dbReference>
<accession>A0A565BFH4</accession>
<dbReference type="EMBL" id="CABITT030000003">
    <property type="protein sequence ID" value="VVA99925.1"/>
    <property type="molecule type" value="Genomic_DNA"/>
</dbReference>
<dbReference type="GO" id="GO:0008540">
    <property type="term" value="C:proteasome regulatory particle, base subcomplex"/>
    <property type="evidence" value="ECO:0007669"/>
    <property type="project" value="TreeGrafter"/>
</dbReference>
<sequence length="100" mass="11164">MVADDNDREALQDIVNNTKLSEGYLTLARDIEIMEAKTPEDIYKDKLMTVPSDSTTGSSGNWLFKNKEHGKTSAAASLGMIQLWDVDCGLWTFPTRQILP</sequence>
<feature type="domain" description="RPN1 N-terminal" evidence="2">
    <location>
        <begin position="5"/>
        <end position="47"/>
    </location>
</feature>
<dbReference type="PANTHER" id="PTHR10943:SF1">
    <property type="entry name" value="26S PROTEASOME NON-ATPASE REGULATORY SUBUNIT 2"/>
    <property type="match status" value="1"/>
</dbReference>
<dbReference type="PANTHER" id="PTHR10943">
    <property type="entry name" value="26S PROTEASOME NON-ATPASE REGULATORY SUBUNIT"/>
    <property type="match status" value="1"/>
</dbReference>
<evidence type="ECO:0000259" key="2">
    <source>
        <dbReference type="Pfam" id="PF17781"/>
    </source>
</evidence>
<reference evidence="3" key="1">
    <citation type="submission" date="2019-07" db="EMBL/GenBank/DDBJ databases">
        <authorList>
            <person name="Dittberner H."/>
        </authorList>
    </citation>
    <scope>NUCLEOTIDE SEQUENCE [LARGE SCALE GENOMIC DNA]</scope>
</reference>
<organism evidence="3 4">
    <name type="scientific">Arabis nemorensis</name>
    <dbReference type="NCBI Taxonomy" id="586526"/>
    <lineage>
        <taxon>Eukaryota</taxon>
        <taxon>Viridiplantae</taxon>
        <taxon>Streptophyta</taxon>
        <taxon>Embryophyta</taxon>
        <taxon>Tracheophyta</taxon>
        <taxon>Spermatophyta</taxon>
        <taxon>Magnoliopsida</taxon>
        <taxon>eudicotyledons</taxon>
        <taxon>Gunneridae</taxon>
        <taxon>Pentapetalae</taxon>
        <taxon>rosids</taxon>
        <taxon>malvids</taxon>
        <taxon>Brassicales</taxon>
        <taxon>Brassicaceae</taxon>
        <taxon>Arabideae</taxon>
        <taxon>Arabis</taxon>
    </lineage>
</organism>
<dbReference type="OrthoDB" id="1721204at2759"/>
<comment type="caution">
    <text evidence="3">The sequence shown here is derived from an EMBL/GenBank/DDBJ whole genome shotgun (WGS) entry which is preliminary data.</text>
</comment>
<name>A0A565BFH4_9BRAS</name>
<proteinExistence type="predicted"/>
<dbReference type="Gene3D" id="1.25.10.10">
    <property type="entry name" value="Leucine-rich Repeat Variant"/>
    <property type="match status" value="1"/>
</dbReference>
<evidence type="ECO:0000313" key="4">
    <source>
        <dbReference type="Proteomes" id="UP000489600"/>
    </source>
</evidence>
<dbReference type="Proteomes" id="UP000489600">
    <property type="component" value="Unassembled WGS sequence"/>
</dbReference>
<gene>
    <name evidence="3" type="ORF">ANE_LOCUS10370</name>
</gene>
<dbReference type="Pfam" id="PF17781">
    <property type="entry name" value="RPN1_RPN2_N"/>
    <property type="match status" value="1"/>
</dbReference>
<dbReference type="InterPro" id="IPR011989">
    <property type="entry name" value="ARM-like"/>
</dbReference>
<evidence type="ECO:0000256" key="1">
    <source>
        <dbReference type="ARBA" id="ARBA00022737"/>
    </source>
</evidence>
<dbReference type="AlphaFoldDB" id="A0A565BFH4"/>